<organism evidence="2 3">
    <name type="scientific">Kosakonia sacchari</name>
    <dbReference type="NCBI Taxonomy" id="1158459"/>
    <lineage>
        <taxon>Bacteria</taxon>
        <taxon>Pseudomonadati</taxon>
        <taxon>Pseudomonadota</taxon>
        <taxon>Gammaproteobacteria</taxon>
        <taxon>Enterobacterales</taxon>
        <taxon>Enterobacteriaceae</taxon>
        <taxon>Kosakonia</taxon>
    </lineage>
</organism>
<name>A0ABZ0MVQ4_9ENTR</name>
<reference evidence="2 3" key="1">
    <citation type="submission" date="2023-10" db="EMBL/GenBank/DDBJ databases">
        <title>Genome sequencing of the isolated polysaccharide-producing bacterium Kosakonia sacchari KS2022.</title>
        <authorList>
            <person name="Yi X."/>
        </authorList>
    </citation>
    <scope>NUCLEOTIDE SEQUENCE [LARGE SCALE GENOMIC DNA]</scope>
    <source>
        <strain evidence="2 3">KS2022</strain>
    </source>
</reference>
<proteinExistence type="predicted"/>
<accession>A0ABZ0MVQ4</accession>
<keyword evidence="1" id="KW-0812">Transmembrane</keyword>
<keyword evidence="1" id="KW-0472">Membrane</keyword>
<protein>
    <submittedName>
        <fullName evidence="2">Uncharacterized protein</fullName>
    </submittedName>
</protein>
<dbReference type="RefSeq" id="WP_305735659.1">
    <property type="nucleotide sequence ID" value="NZ_CP137744.1"/>
</dbReference>
<keyword evidence="3" id="KW-1185">Reference proteome</keyword>
<evidence type="ECO:0000313" key="3">
    <source>
        <dbReference type="Proteomes" id="UP001302368"/>
    </source>
</evidence>
<feature type="transmembrane region" description="Helical" evidence="1">
    <location>
        <begin position="167"/>
        <end position="191"/>
    </location>
</feature>
<dbReference type="Proteomes" id="UP001302368">
    <property type="component" value="Chromosome"/>
</dbReference>
<dbReference type="EMBL" id="CP137744">
    <property type="protein sequence ID" value="WOZ79087.1"/>
    <property type="molecule type" value="Genomic_DNA"/>
</dbReference>
<feature type="transmembrane region" description="Helical" evidence="1">
    <location>
        <begin position="126"/>
        <end position="147"/>
    </location>
</feature>
<sequence>MTFNDFNFSFSLLGTIFSVPMCVFLFNVYHTMTKFRIENIEKLKNIIHDPLADNHFTEAIFRSIYKTRYVSSEEIKILLNQKNPTRLCYRYAKINKWWKITELFFIDEKLEFRYSTPFRTKNMRKWWAWGLSILSLSTCLIAGYFLAALTYNTLSAKILSNDELILYTAYTIFFLLIYSYSFLLATSILLVEFRIKWIYEIISAREIQ</sequence>
<feature type="transmembrane region" description="Helical" evidence="1">
    <location>
        <begin position="6"/>
        <end position="29"/>
    </location>
</feature>
<evidence type="ECO:0000256" key="1">
    <source>
        <dbReference type="SAM" id="Phobius"/>
    </source>
</evidence>
<keyword evidence="1" id="KW-1133">Transmembrane helix</keyword>
<gene>
    <name evidence="2" type="ORF">Q8Y70_08585</name>
</gene>
<evidence type="ECO:0000313" key="2">
    <source>
        <dbReference type="EMBL" id="WOZ79087.1"/>
    </source>
</evidence>